<comment type="caution">
    <text evidence="3">The sequence shown here is derived from an EMBL/GenBank/DDBJ whole genome shotgun (WGS) entry which is preliminary data.</text>
</comment>
<evidence type="ECO:0000256" key="1">
    <source>
        <dbReference type="ARBA" id="ARBA00023013"/>
    </source>
</evidence>
<dbReference type="GO" id="GO:0032875">
    <property type="term" value="P:regulation of DNA endoreduplication"/>
    <property type="evidence" value="ECO:0007669"/>
    <property type="project" value="InterPro"/>
</dbReference>
<evidence type="ECO:0000256" key="2">
    <source>
        <dbReference type="ARBA" id="ARBA00023306"/>
    </source>
</evidence>
<dbReference type="EMBL" id="WHWC01000006">
    <property type="protein sequence ID" value="KAG8380582.1"/>
    <property type="molecule type" value="Genomic_DNA"/>
</dbReference>
<evidence type="ECO:0000313" key="3">
    <source>
        <dbReference type="EMBL" id="KAG8380582.1"/>
    </source>
</evidence>
<reference evidence="3" key="1">
    <citation type="submission" date="2019-10" db="EMBL/GenBank/DDBJ databases">
        <authorList>
            <person name="Zhang R."/>
            <person name="Pan Y."/>
            <person name="Wang J."/>
            <person name="Ma R."/>
            <person name="Yu S."/>
        </authorList>
    </citation>
    <scope>NUCLEOTIDE SEQUENCE</scope>
    <source>
        <strain evidence="3">LA-IB0</strain>
        <tissue evidence="3">Leaf</tissue>
    </source>
</reference>
<dbReference type="Proteomes" id="UP000826271">
    <property type="component" value="Unassembled WGS sequence"/>
</dbReference>
<gene>
    <name evidence="3" type="ORF">BUALT_Bualt06G0030500</name>
</gene>
<accession>A0AAV6XKP4</accession>
<sequence>MATDLEFRLPTININSSRITNCEITDDNESCCISEKDQCRTPKSPPHVIPAALSCPPAPRKKRRAASRKRKLCELQFFEMVAGDEVQSFFTRIELNYKGTTTKRKCVM</sequence>
<protein>
    <recommendedName>
        <fullName evidence="5">Cyclin-dependent protein kinase inhibitor SMR1</fullName>
    </recommendedName>
</protein>
<dbReference type="GO" id="GO:0004860">
    <property type="term" value="F:protein kinase inhibitor activity"/>
    <property type="evidence" value="ECO:0007669"/>
    <property type="project" value="UniProtKB-KW"/>
</dbReference>
<evidence type="ECO:0000313" key="4">
    <source>
        <dbReference type="Proteomes" id="UP000826271"/>
    </source>
</evidence>
<keyword evidence="2" id="KW-0131">Cell cycle</keyword>
<name>A0AAV6XKP4_9LAMI</name>
<organism evidence="3 4">
    <name type="scientific">Buddleja alternifolia</name>
    <dbReference type="NCBI Taxonomy" id="168488"/>
    <lineage>
        <taxon>Eukaryota</taxon>
        <taxon>Viridiplantae</taxon>
        <taxon>Streptophyta</taxon>
        <taxon>Embryophyta</taxon>
        <taxon>Tracheophyta</taxon>
        <taxon>Spermatophyta</taxon>
        <taxon>Magnoliopsida</taxon>
        <taxon>eudicotyledons</taxon>
        <taxon>Gunneridae</taxon>
        <taxon>Pentapetalae</taxon>
        <taxon>asterids</taxon>
        <taxon>lamiids</taxon>
        <taxon>Lamiales</taxon>
        <taxon>Scrophulariaceae</taxon>
        <taxon>Buddlejeae</taxon>
        <taxon>Buddleja</taxon>
    </lineage>
</organism>
<keyword evidence="1" id="KW-0649">Protein kinase inhibitor</keyword>
<keyword evidence="4" id="KW-1185">Reference proteome</keyword>
<dbReference type="PANTHER" id="PTHR33142:SF89">
    <property type="entry name" value="CYCLIN-DEPENDENT PROTEIN KINASE INHIBITOR SMR2"/>
    <property type="match status" value="1"/>
</dbReference>
<dbReference type="PANTHER" id="PTHR33142">
    <property type="entry name" value="CYCLIN-DEPENDENT PROTEIN KINASE INHIBITOR SMR13"/>
    <property type="match status" value="1"/>
</dbReference>
<proteinExistence type="predicted"/>
<dbReference type="AlphaFoldDB" id="A0AAV6XKP4"/>
<evidence type="ECO:0008006" key="5">
    <source>
        <dbReference type="Google" id="ProtNLM"/>
    </source>
</evidence>
<dbReference type="InterPro" id="IPR040389">
    <property type="entry name" value="SMR"/>
</dbReference>